<reference evidence="1" key="1">
    <citation type="submission" date="2021-12" db="EMBL/GenBank/DDBJ databases">
        <authorList>
            <person name="Zaccaron A."/>
            <person name="Stergiopoulos I."/>
        </authorList>
    </citation>
    <scope>NUCLEOTIDE SEQUENCE</scope>
    <source>
        <strain evidence="1">Race5_Kim</strain>
    </source>
</reference>
<protein>
    <recommendedName>
        <fullName evidence="3">F-box domain-containing protein</fullName>
    </recommendedName>
</protein>
<dbReference type="KEGG" id="ffu:CLAFUR5_07642"/>
<dbReference type="OMA" id="HETISCY"/>
<sequence length="281" mass="32092">MSLLSIPAELRIQIYEYLPELQHRHETISCYSKLTPPICQVNRTIRHETVPLIASNSSFLIDIDGPPTFWNSRISTWLAALGPQSVSRVRSLQISRHWQIPLPMRGQGHVGFYVRLEQRKPRRLTSKSSVKSTSSFKPEWNDRFVLPMSEGMWEVTTGTYPFARDMRGMRLDSVEILAEVVRHHLHVPTPVDREAASTGDIDRAGLTTGNVVFLARAIEIVASHPVSTFDLEQGQEGRKRRHMTWTNMEQQLRELSAQSMATATMVDDPDVPSLRRFLTTY</sequence>
<accession>A0A9Q8PAG9</accession>
<dbReference type="OrthoDB" id="3849578at2759"/>
<dbReference type="Proteomes" id="UP000756132">
    <property type="component" value="Chromosome 6"/>
</dbReference>
<dbReference type="GeneID" id="71987520"/>
<evidence type="ECO:0008006" key="3">
    <source>
        <dbReference type="Google" id="ProtNLM"/>
    </source>
</evidence>
<dbReference type="RefSeq" id="XP_047763243.1">
    <property type="nucleotide sequence ID" value="XM_047906790.1"/>
</dbReference>
<reference evidence="1" key="2">
    <citation type="journal article" date="2022" name="Microb. Genom.">
        <title>A chromosome-scale genome assembly of the tomato pathogen Cladosporium fulvum reveals a compartmentalized genome architecture and the presence of a dispensable chromosome.</title>
        <authorList>
            <person name="Zaccaron A.Z."/>
            <person name="Chen L.H."/>
            <person name="Samaras A."/>
            <person name="Stergiopoulos I."/>
        </authorList>
    </citation>
    <scope>NUCLEOTIDE SEQUENCE</scope>
    <source>
        <strain evidence="1">Race5_Kim</strain>
    </source>
</reference>
<proteinExistence type="predicted"/>
<dbReference type="AlphaFoldDB" id="A0A9Q8PAG9"/>
<gene>
    <name evidence="1" type="ORF">CLAFUR5_07642</name>
</gene>
<dbReference type="EMBL" id="CP090168">
    <property type="protein sequence ID" value="UJO18877.1"/>
    <property type="molecule type" value="Genomic_DNA"/>
</dbReference>
<keyword evidence="2" id="KW-1185">Reference proteome</keyword>
<name>A0A9Q8PAG9_PASFU</name>
<organism evidence="1 2">
    <name type="scientific">Passalora fulva</name>
    <name type="common">Tomato leaf mold</name>
    <name type="synonym">Cladosporium fulvum</name>
    <dbReference type="NCBI Taxonomy" id="5499"/>
    <lineage>
        <taxon>Eukaryota</taxon>
        <taxon>Fungi</taxon>
        <taxon>Dikarya</taxon>
        <taxon>Ascomycota</taxon>
        <taxon>Pezizomycotina</taxon>
        <taxon>Dothideomycetes</taxon>
        <taxon>Dothideomycetidae</taxon>
        <taxon>Mycosphaerellales</taxon>
        <taxon>Mycosphaerellaceae</taxon>
        <taxon>Fulvia</taxon>
    </lineage>
</organism>
<evidence type="ECO:0000313" key="2">
    <source>
        <dbReference type="Proteomes" id="UP000756132"/>
    </source>
</evidence>
<evidence type="ECO:0000313" key="1">
    <source>
        <dbReference type="EMBL" id="UJO18877.1"/>
    </source>
</evidence>